<dbReference type="OrthoDB" id="1178263at2"/>
<evidence type="ECO:0000313" key="2">
    <source>
        <dbReference type="EMBL" id="KGO06723.1"/>
    </source>
</evidence>
<keyword evidence="3" id="KW-1185">Reference proteome</keyword>
<proteinExistence type="predicted"/>
<feature type="transmembrane region" description="Helical" evidence="1">
    <location>
        <begin position="20"/>
        <end position="46"/>
    </location>
</feature>
<keyword evidence="1" id="KW-0812">Transmembrane</keyword>
<dbReference type="Proteomes" id="UP000030140">
    <property type="component" value="Unassembled WGS sequence"/>
</dbReference>
<evidence type="ECO:0000256" key="1">
    <source>
        <dbReference type="SAM" id="Phobius"/>
    </source>
</evidence>
<accession>A0A0A2GW05</accession>
<evidence type="ECO:0000313" key="3">
    <source>
        <dbReference type="Proteomes" id="UP000030140"/>
    </source>
</evidence>
<reference evidence="2 3" key="1">
    <citation type="submission" date="2014-10" db="EMBL/GenBank/DDBJ databases">
        <title>Draft genome sequence of the proteorhodopsin-containing marine bacterium Dokdonia donghaensis.</title>
        <authorList>
            <person name="Gomez-Consarnau L."/>
            <person name="Gonzalez J.M."/>
            <person name="Riedel T."/>
            <person name="Jaenicke S."/>
            <person name="Wagner-Doebler I."/>
            <person name="Fuhrman J.A."/>
        </authorList>
    </citation>
    <scope>NUCLEOTIDE SEQUENCE [LARGE SCALE GENOMIC DNA]</scope>
    <source>
        <strain evidence="2 3">DSW-1</strain>
    </source>
</reference>
<gene>
    <name evidence="2" type="ORF">NV36_07615</name>
</gene>
<keyword evidence="1" id="KW-1133">Transmembrane helix</keyword>
<protein>
    <recommendedName>
        <fullName evidence="4">Cytochrome oxidase complex assembly protein 1</fullName>
    </recommendedName>
</protein>
<dbReference type="InterPro" id="IPR014807">
    <property type="entry name" value="Coa1"/>
</dbReference>
<sequence length="147" mass="15876">MDNQNELIEQPSWWKRNWKWAVPVGGCLSIVVIGVILIVGGVFAFANKIKTASGSDEALAQVQSNQEVIAVLGEPIESDGFGSFNISFNNGEKRTNATTPIKGPNGTGVIHLITSGEGDEKVYEVYNVTIDDSDQVIDLSPLLLEDN</sequence>
<keyword evidence="1" id="KW-0472">Membrane</keyword>
<name>A0A0A2GW05_9FLAO</name>
<dbReference type="PATRIC" id="fig|1300343.5.peg.395"/>
<dbReference type="KEGG" id="ddo:I597_0392"/>
<dbReference type="AlphaFoldDB" id="A0A0A2GW05"/>
<dbReference type="RefSeq" id="WP_035325889.1">
    <property type="nucleotide sequence ID" value="NZ_CP015125.1"/>
</dbReference>
<dbReference type="Pfam" id="PF08695">
    <property type="entry name" value="Coa1"/>
    <property type="match status" value="1"/>
</dbReference>
<dbReference type="EMBL" id="JSAQ01000001">
    <property type="protein sequence ID" value="KGO06723.1"/>
    <property type="molecule type" value="Genomic_DNA"/>
</dbReference>
<organism evidence="2 3">
    <name type="scientific">Dokdonia donghaensis DSW-1</name>
    <dbReference type="NCBI Taxonomy" id="1300343"/>
    <lineage>
        <taxon>Bacteria</taxon>
        <taxon>Pseudomonadati</taxon>
        <taxon>Bacteroidota</taxon>
        <taxon>Flavobacteriia</taxon>
        <taxon>Flavobacteriales</taxon>
        <taxon>Flavobacteriaceae</taxon>
        <taxon>Dokdonia</taxon>
    </lineage>
</organism>
<evidence type="ECO:0008006" key="4">
    <source>
        <dbReference type="Google" id="ProtNLM"/>
    </source>
</evidence>
<comment type="caution">
    <text evidence="2">The sequence shown here is derived from an EMBL/GenBank/DDBJ whole genome shotgun (WGS) entry which is preliminary data.</text>
</comment>